<evidence type="ECO:0000256" key="2">
    <source>
        <dbReference type="ARBA" id="ARBA00022705"/>
    </source>
</evidence>
<dbReference type="InterPro" id="IPR008865">
    <property type="entry name" value="DNA_replication_term_site-bd"/>
</dbReference>
<dbReference type="Gene3D" id="3.50.14.10">
    <property type="entry name" value="Replication terminator Tus, domain 1 superfamily/Replication terminator Tus"/>
    <property type="match status" value="1"/>
</dbReference>
<evidence type="ECO:0000313" key="4">
    <source>
        <dbReference type="EMBL" id="MBB3104767.1"/>
    </source>
</evidence>
<dbReference type="Pfam" id="PF05472">
    <property type="entry name" value="Ter"/>
    <property type="match status" value="1"/>
</dbReference>
<keyword evidence="5" id="KW-1185">Reference proteome</keyword>
<name>A0A839T5G6_AZOMA</name>
<dbReference type="InterPro" id="IPR036384">
    <property type="entry name" value="Tus_sf"/>
</dbReference>
<reference evidence="4 5" key="1">
    <citation type="submission" date="2020-08" db="EMBL/GenBank/DDBJ databases">
        <title>Genomic Encyclopedia of Type Strains, Phase III (KMG-III): the genomes of soil and plant-associated and newly described type strains.</title>
        <authorList>
            <person name="Whitman W."/>
        </authorList>
    </citation>
    <scope>NUCLEOTIDE SEQUENCE [LARGE SCALE GENOMIC DNA]</scope>
    <source>
        <strain evidence="4 5">CECT 4462</strain>
    </source>
</reference>
<organism evidence="4 5">
    <name type="scientific">Azomonas macrocytogenes</name>
    <name type="common">Azotobacter macrocytogenes</name>
    <dbReference type="NCBI Taxonomy" id="69962"/>
    <lineage>
        <taxon>Bacteria</taxon>
        <taxon>Pseudomonadati</taxon>
        <taxon>Pseudomonadota</taxon>
        <taxon>Gammaproteobacteria</taxon>
        <taxon>Pseudomonadales</taxon>
        <taxon>Pseudomonadaceae</taxon>
        <taxon>Azomonas</taxon>
    </lineage>
</organism>
<comment type="caution">
    <text evidence="4">The sequence shown here is derived from an EMBL/GenBank/DDBJ whole genome shotgun (WGS) entry which is preliminary data.</text>
</comment>
<gene>
    <name evidence="4" type="ORF">FHR87_003193</name>
</gene>
<dbReference type="EMBL" id="JACHXI010000019">
    <property type="protein sequence ID" value="MBB3104767.1"/>
    <property type="molecule type" value="Genomic_DNA"/>
</dbReference>
<proteinExistence type="predicted"/>
<dbReference type="InterPro" id="IPR036381">
    <property type="entry name" value="Tus_dom1"/>
</dbReference>
<dbReference type="GO" id="GO:0006274">
    <property type="term" value="P:DNA replication termination"/>
    <property type="evidence" value="ECO:0007669"/>
    <property type="project" value="InterPro"/>
</dbReference>
<evidence type="ECO:0000313" key="5">
    <source>
        <dbReference type="Proteomes" id="UP000549250"/>
    </source>
</evidence>
<keyword evidence="3" id="KW-0238">DNA-binding</keyword>
<dbReference type="GO" id="GO:0005737">
    <property type="term" value="C:cytoplasm"/>
    <property type="evidence" value="ECO:0007669"/>
    <property type="project" value="InterPro"/>
</dbReference>
<accession>A0A839T5G6</accession>
<keyword evidence="2" id="KW-0235">DNA replication</keyword>
<dbReference type="GO" id="GO:0003677">
    <property type="term" value="F:DNA binding"/>
    <property type="evidence" value="ECO:0007669"/>
    <property type="project" value="UniProtKB-KW"/>
</dbReference>
<evidence type="ECO:0000256" key="3">
    <source>
        <dbReference type="ARBA" id="ARBA00023125"/>
    </source>
</evidence>
<dbReference type="Proteomes" id="UP000549250">
    <property type="component" value="Unassembled WGS sequence"/>
</dbReference>
<protein>
    <recommendedName>
        <fullName evidence="6">DNA replication terminus site-binding protein</fullName>
    </recommendedName>
</protein>
<dbReference type="AlphaFoldDB" id="A0A839T5G6"/>
<dbReference type="Gene3D" id="3.30.54.10">
    <property type="match status" value="1"/>
</dbReference>
<dbReference type="SUPFAM" id="SSF56596">
    <property type="entry name" value="Replication terminator protein (Tus)"/>
    <property type="match status" value="1"/>
</dbReference>
<dbReference type="RefSeq" id="WP_183167611.1">
    <property type="nucleotide sequence ID" value="NZ_JACHXI010000019.1"/>
</dbReference>
<evidence type="ECO:0008006" key="6">
    <source>
        <dbReference type="Google" id="ProtNLM"/>
    </source>
</evidence>
<keyword evidence="1" id="KW-0963">Cytoplasm</keyword>
<sequence length="321" mass="36907">MNLYLSPAQGAKELIFKLDQGLETLATMLRHNAENIRIDALYEIPLRNSPTVDKAEPIHVRSLTDQEAVDLTIEVLTSIWLRSAQSPKETLRAPGAIAVPDLMLEQINATNKLRMELFEIIKPLDQQARIDIWRAHPAIASLQALRVTPLLSKPFTLRFYWDTGASIERKRVMDLIQVYDELLLKNHGYRPSLQSLAEESGDRKLVFAIDMLERLMPDEQVAIYRPVTPHIRARVRDGEEPGYICSAPIPFVYSQSSAPPRIKPLLDYKPVLTPGKRSIRAQLMDEPYIDSMNIYRYMEMYRKFGPVDSKDRTRNKRKNII</sequence>
<evidence type="ECO:0000256" key="1">
    <source>
        <dbReference type="ARBA" id="ARBA00022490"/>
    </source>
</evidence>